<reference evidence="1" key="1">
    <citation type="submission" date="2007-10" db="EMBL/GenBank/DDBJ databases">
        <authorList>
            <person name="Fulton L."/>
            <person name="Clifton S."/>
            <person name="Fulton B."/>
            <person name="Xu J."/>
            <person name="Minx P."/>
            <person name="Pepin K.H."/>
            <person name="Johnson M."/>
            <person name="Thiruvilangam P."/>
            <person name="Bhonagiri V."/>
            <person name="Nash W.E."/>
            <person name="Mardis E.R."/>
            <person name="Wilson R.K."/>
        </authorList>
    </citation>
    <scope>NUCLEOTIDE SEQUENCE [LARGE SCALE GENOMIC DNA]</scope>
    <source>
        <strain evidence="1">DSM 17216</strain>
    </source>
</reference>
<sequence>MKTVRRAKFVRAVGVYFLFHNEGRKRKRQSHLCELARIAFCLFLQIYGIGRKSKRGKLKIRIGLINIIGRIHCPCF</sequence>
<dbReference type="EMBL" id="ABFK02000020">
    <property type="protein sequence ID" value="EDS02719.1"/>
    <property type="molecule type" value="Genomic_DNA"/>
</dbReference>
<dbReference type="HOGENOM" id="CLU_2646476_0_0_10"/>
<evidence type="ECO:0000313" key="2">
    <source>
        <dbReference type="Proteomes" id="UP000005819"/>
    </source>
</evidence>
<dbReference type="Proteomes" id="UP000005819">
    <property type="component" value="Unassembled WGS sequence"/>
</dbReference>
<protein>
    <submittedName>
        <fullName evidence="1">Uncharacterized protein</fullName>
    </submittedName>
</protein>
<organism evidence="1 2">
    <name type="scientific">Alistipes putredinis DSM 17216</name>
    <dbReference type="NCBI Taxonomy" id="445970"/>
    <lineage>
        <taxon>Bacteria</taxon>
        <taxon>Pseudomonadati</taxon>
        <taxon>Bacteroidota</taxon>
        <taxon>Bacteroidia</taxon>
        <taxon>Bacteroidales</taxon>
        <taxon>Rikenellaceae</taxon>
        <taxon>Alistipes</taxon>
    </lineage>
</organism>
<gene>
    <name evidence="1" type="ORF">ALIPUT_02249</name>
</gene>
<keyword evidence="2" id="KW-1185">Reference proteome</keyword>
<evidence type="ECO:0000313" key="1">
    <source>
        <dbReference type="EMBL" id="EDS02719.1"/>
    </source>
</evidence>
<proteinExistence type="predicted"/>
<comment type="caution">
    <text evidence="1">The sequence shown here is derived from an EMBL/GenBank/DDBJ whole genome shotgun (WGS) entry which is preliminary data.</text>
</comment>
<reference evidence="1" key="2">
    <citation type="submission" date="2013-09" db="EMBL/GenBank/DDBJ databases">
        <title>Draft genome sequence of Alistipes putredinis (DSM 17216).</title>
        <authorList>
            <person name="Sudarsanam P."/>
            <person name="Ley R."/>
            <person name="Guruge J."/>
            <person name="Turnbaugh P.J."/>
            <person name="Mahowald M."/>
            <person name="Liep D."/>
            <person name="Gordon J."/>
        </authorList>
    </citation>
    <scope>NUCLEOTIDE SEQUENCE</scope>
    <source>
        <strain evidence="1">DSM 17216</strain>
    </source>
</reference>
<dbReference type="AlphaFoldDB" id="B0MYN3"/>
<name>B0MYN3_9BACT</name>
<accession>B0MYN3</accession>